<dbReference type="HOGENOM" id="CLU_076143_0_0_1"/>
<feature type="transmembrane region" description="Helical" evidence="1">
    <location>
        <begin position="178"/>
        <end position="199"/>
    </location>
</feature>
<protein>
    <recommendedName>
        <fullName evidence="4">EXPERA domain-containing protein</fullName>
    </recommendedName>
</protein>
<dbReference type="STRING" id="1284197.S8C169"/>
<sequence length="227" mass="26050">MVVTRSSAASITARSLPQTKTWSHTPSPLFLLWLCISLPLVMWDFTYVFLRPHSMPGGKWHLPWTPYSIYCEVDLVYGFKHYEDGEGFNPAQSTLNILETAMYLYYLYLVRNYRGVQKKGEHVGIFGERKMYGKDAAKAVLWGLVPCVATFWKTVLYWLQEILGQYKNIGHNSPNVLFWFWIVPNSPWMILPGYMIYIFGKEIVDGLAIASMEAESNGIANGVTKEE</sequence>
<organism evidence="2 3">
    <name type="scientific">Dactylellina haptotyla (strain CBS 200.50)</name>
    <name type="common">Nematode-trapping fungus</name>
    <name type="synonym">Monacrosporium haptotylum</name>
    <dbReference type="NCBI Taxonomy" id="1284197"/>
    <lineage>
        <taxon>Eukaryota</taxon>
        <taxon>Fungi</taxon>
        <taxon>Dikarya</taxon>
        <taxon>Ascomycota</taxon>
        <taxon>Pezizomycotina</taxon>
        <taxon>Orbiliomycetes</taxon>
        <taxon>Orbiliales</taxon>
        <taxon>Orbiliaceae</taxon>
        <taxon>Dactylellina</taxon>
    </lineage>
</organism>
<name>S8C169_DACHA</name>
<comment type="caution">
    <text evidence="2">The sequence shown here is derived from an EMBL/GenBank/DDBJ whole genome shotgun (WGS) entry which is preliminary data.</text>
</comment>
<gene>
    <name evidence="2" type="ORF">H072_532</name>
</gene>
<dbReference type="AlphaFoldDB" id="S8C169"/>
<feature type="transmembrane region" description="Helical" evidence="1">
    <location>
        <begin position="139"/>
        <end position="158"/>
    </location>
</feature>
<keyword evidence="3" id="KW-1185">Reference proteome</keyword>
<evidence type="ECO:0000313" key="2">
    <source>
        <dbReference type="EMBL" id="EPS45488.1"/>
    </source>
</evidence>
<dbReference type="OMA" id="LHSPIWT"/>
<accession>S8C169</accession>
<dbReference type="EMBL" id="AQGS01000014">
    <property type="protein sequence ID" value="EPS45488.1"/>
    <property type="molecule type" value="Genomic_DNA"/>
</dbReference>
<proteinExistence type="predicted"/>
<keyword evidence="1" id="KW-0812">Transmembrane</keyword>
<dbReference type="Proteomes" id="UP000015100">
    <property type="component" value="Unassembled WGS sequence"/>
</dbReference>
<dbReference type="eggNOG" id="ENOG502S97T">
    <property type="taxonomic scope" value="Eukaryota"/>
</dbReference>
<evidence type="ECO:0000256" key="1">
    <source>
        <dbReference type="SAM" id="Phobius"/>
    </source>
</evidence>
<dbReference type="PANTHER" id="PTHR37919:SF2">
    <property type="entry name" value="EXPERA DOMAIN-CONTAINING PROTEIN"/>
    <property type="match status" value="1"/>
</dbReference>
<evidence type="ECO:0008006" key="4">
    <source>
        <dbReference type="Google" id="ProtNLM"/>
    </source>
</evidence>
<keyword evidence="1" id="KW-0472">Membrane</keyword>
<dbReference type="PANTHER" id="PTHR37919">
    <property type="entry name" value="PROTEIN CBG05606"/>
    <property type="match status" value="1"/>
</dbReference>
<feature type="transmembrane region" description="Helical" evidence="1">
    <location>
        <begin position="30"/>
        <end position="50"/>
    </location>
</feature>
<reference evidence="3" key="2">
    <citation type="submission" date="2013-04" db="EMBL/GenBank/DDBJ databases">
        <title>Genomic mechanisms accounting for the adaptation to parasitism in nematode-trapping fungi.</title>
        <authorList>
            <person name="Ahren D.G."/>
        </authorList>
    </citation>
    <scope>NUCLEOTIDE SEQUENCE [LARGE SCALE GENOMIC DNA]</scope>
    <source>
        <strain evidence="3">CBS 200.50</strain>
    </source>
</reference>
<evidence type="ECO:0000313" key="3">
    <source>
        <dbReference type="Proteomes" id="UP000015100"/>
    </source>
</evidence>
<keyword evidence="1" id="KW-1133">Transmembrane helix</keyword>
<reference evidence="2 3" key="1">
    <citation type="journal article" date="2013" name="PLoS Genet.">
        <title>Genomic mechanisms accounting for the adaptation to parasitism in nematode-trapping fungi.</title>
        <authorList>
            <person name="Meerupati T."/>
            <person name="Andersson K.M."/>
            <person name="Friman E."/>
            <person name="Kumar D."/>
            <person name="Tunlid A."/>
            <person name="Ahren D."/>
        </authorList>
    </citation>
    <scope>NUCLEOTIDE SEQUENCE [LARGE SCALE GENOMIC DNA]</scope>
    <source>
        <strain evidence="2 3">CBS 200.50</strain>
    </source>
</reference>
<dbReference type="OrthoDB" id="60858at2759"/>